<dbReference type="EMBL" id="LN829119">
    <property type="protein sequence ID" value="CPR21027.1"/>
    <property type="molecule type" value="Genomic_DNA"/>
</dbReference>
<keyword evidence="2" id="KW-1185">Reference proteome</keyword>
<sequence length="104" mass="11310">MLGEGRLAWIIAHWAVPPIFANTGLRMLCPEFWQPRRQVPLNHRDCWPRGLEGKPTTSTVIPGLVPGIQRPAVTHATGVTGPHSGLPGERWVPAMTAGMTVVSD</sequence>
<name>A0A0D6JIB6_9HYPH</name>
<organism evidence="1 2">
    <name type="scientific">Candidatus Filomicrobium marinum</name>
    <dbReference type="NCBI Taxonomy" id="1608628"/>
    <lineage>
        <taxon>Bacteria</taxon>
        <taxon>Pseudomonadati</taxon>
        <taxon>Pseudomonadota</taxon>
        <taxon>Alphaproteobacteria</taxon>
        <taxon>Hyphomicrobiales</taxon>
        <taxon>Hyphomicrobiaceae</taxon>
        <taxon>Filomicrobium</taxon>
    </lineage>
</organism>
<evidence type="ECO:0000313" key="1">
    <source>
        <dbReference type="EMBL" id="CPR21027.1"/>
    </source>
</evidence>
<gene>
    <name evidence="1" type="ORF">YBN1229_v1_2870</name>
</gene>
<dbReference type="AlphaFoldDB" id="A0A0D6JIB6"/>
<proteinExistence type="predicted"/>
<protein>
    <submittedName>
        <fullName evidence="1">Uncharacterized protein</fullName>
    </submittedName>
</protein>
<evidence type="ECO:0000313" key="2">
    <source>
        <dbReference type="Proteomes" id="UP000033187"/>
    </source>
</evidence>
<dbReference type="KEGG" id="fiy:BN1229_v1_2870"/>
<accession>A0A0D6JIB6</accession>
<dbReference type="Proteomes" id="UP000033187">
    <property type="component" value="Chromosome 1"/>
</dbReference>
<reference evidence="2" key="1">
    <citation type="submission" date="2015-02" db="EMBL/GenBank/DDBJ databases">
        <authorList>
            <person name="Chooi Y.-H."/>
        </authorList>
    </citation>
    <scope>NUCLEOTIDE SEQUENCE [LARGE SCALE GENOMIC DNA]</scope>
    <source>
        <strain evidence="2">strain Y</strain>
    </source>
</reference>